<dbReference type="SMART" id="SM00028">
    <property type="entry name" value="TPR"/>
    <property type="match status" value="2"/>
</dbReference>
<keyword evidence="1" id="KW-0677">Repeat</keyword>
<dbReference type="Gene3D" id="1.25.40.10">
    <property type="entry name" value="Tetratricopeptide repeat domain"/>
    <property type="match status" value="1"/>
</dbReference>
<dbReference type="SUPFAM" id="SSF48452">
    <property type="entry name" value="TPR-like"/>
    <property type="match status" value="1"/>
</dbReference>
<evidence type="ECO:0000256" key="2">
    <source>
        <dbReference type="ARBA" id="ARBA00022803"/>
    </source>
</evidence>
<dbReference type="InterPro" id="IPR011990">
    <property type="entry name" value="TPR-like_helical_dom_sf"/>
</dbReference>
<keyword evidence="2 3" id="KW-0802">TPR repeat</keyword>
<evidence type="ECO:0000256" key="5">
    <source>
        <dbReference type="SAM" id="SignalP"/>
    </source>
</evidence>
<dbReference type="PROSITE" id="PS50005">
    <property type="entry name" value="TPR"/>
    <property type="match status" value="2"/>
</dbReference>
<feature type="chain" id="PRO_5003150714" evidence="5">
    <location>
        <begin position="23"/>
        <end position="196"/>
    </location>
</feature>
<keyword evidence="7" id="KW-1185">Reference proteome</keyword>
<protein>
    <submittedName>
        <fullName evidence="6">Tetratricopeptide TPR_2 repeat protein</fullName>
    </submittedName>
</protein>
<dbReference type="InterPro" id="IPR013105">
    <property type="entry name" value="TPR_2"/>
</dbReference>
<evidence type="ECO:0000256" key="3">
    <source>
        <dbReference type="PROSITE-ProRule" id="PRU00339"/>
    </source>
</evidence>
<dbReference type="eggNOG" id="COG0457">
    <property type="taxonomic scope" value="Bacteria"/>
</dbReference>
<reference evidence="7" key="1">
    <citation type="journal article" date="2010" name="Stand. Genomic Sci.">
        <title>Complete genome sequence of Spirochaeta smaragdinae type strain (SEBR 4228).</title>
        <authorList>
            <person name="Mavromatis K."/>
            <person name="Yasawong M."/>
            <person name="Chertkov O."/>
            <person name="Lapidus A."/>
            <person name="Lucas S."/>
            <person name="Nolan M."/>
            <person name="Del Rio T.G."/>
            <person name="Tice H."/>
            <person name="Cheng J.F."/>
            <person name="Pitluck S."/>
            <person name="Liolios K."/>
            <person name="Ivanova N."/>
            <person name="Tapia R."/>
            <person name="Han C."/>
            <person name="Bruce D."/>
            <person name="Goodwin L."/>
            <person name="Pati A."/>
            <person name="Chen A."/>
            <person name="Palaniappan K."/>
            <person name="Land M."/>
            <person name="Hauser L."/>
            <person name="Chang Y.J."/>
            <person name="Jeffries C.D."/>
            <person name="Detter J.C."/>
            <person name="Rohde M."/>
            <person name="Brambilla E."/>
            <person name="Spring S."/>
            <person name="Goker M."/>
            <person name="Sikorski J."/>
            <person name="Woyke T."/>
            <person name="Bristow J."/>
            <person name="Eisen J.A."/>
            <person name="Markowitz V."/>
            <person name="Hugenholtz P."/>
            <person name="Klenk H.P."/>
            <person name="Kyrpides N.C."/>
        </authorList>
    </citation>
    <scope>NUCLEOTIDE SEQUENCE [LARGE SCALE GENOMIC DNA]</scope>
    <source>
        <strain evidence="7">DSM 11293 / JCM 15392 / SEBR 4228</strain>
    </source>
</reference>
<dbReference type="InterPro" id="IPR019734">
    <property type="entry name" value="TPR_rpt"/>
</dbReference>
<dbReference type="Pfam" id="PF13414">
    <property type="entry name" value="TPR_11"/>
    <property type="match status" value="1"/>
</dbReference>
<evidence type="ECO:0000313" key="7">
    <source>
        <dbReference type="Proteomes" id="UP000002318"/>
    </source>
</evidence>
<dbReference type="RefSeq" id="WP_013253071.1">
    <property type="nucleotide sequence ID" value="NC_014364.1"/>
</dbReference>
<feature type="repeat" description="TPR" evidence="3">
    <location>
        <begin position="96"/>
        <end position="129"/>
    </location>
</feature>
<dbReference type="KEGG" id="ssm:Spirs_0460"/>
<dbReference type="EMBL" id="CP002116">
    <property type="protein sequence ID" value="ADK79607.1"/>
    <property type="molecule type" value="Genomic_DNA"/>
</dbReference>
<dbReference type="Proteomes" id="UP000002318">
    <property type="component" value="Chromosome"/>
</dbReference>
<evidence type="ECO:0000256" key="4">
    <source>
        <dbReference type="SAM" id="MobiDB-lite"/>
    </source>
</evidence>
<organism evidence="6 7">
    <name type="scientific">Sediminispirochaeta smaragdinae (strain DSM 11293 / JCM 15392 / SEBR 4228)</name>
    <name type="common">Spirochaeta smaragdinae</name>
    <dbReference type="NCBI Taxonomy" id="573413"/>
    <lineage>
        <taxon>Bacteria</taxon>
        <taxon>Pseudomonadati</taxon>
        <taxon>Spirochaetota</taxon>
        <taxon>Spirochaetia</taxon>
        <taxon>Spirochaetales</taxon>
        <taxon>Spirochaetaceae</taxon>
        <taxon>Sediminispirochaeta</taxon>
    </lineage>
</organism>
<dbReference type="PROSITE" id="PS51257">
    <property type="entry name" value="PROKAR_LIPOPROTEIN"/>
    <property type="match status" value="1"/>
</dbReference>
<feature type="signal peptide" evidence="5">
    <location>
        <begin position="1"/>
        <end position="22"/>
    </location>
</feature>
<name>E1RB77_SEDSS</name>
<feature type="region of interest" description="Disordered" evidence="4">
    <location>
        <begin position="145"/>
        <end position="165"/>
    </location>
</feature>
<accession>E1RB77</accession>
<dbReference type="Pfam" id="PF07719">
    <property type="entry name" value="TPR_2"/>
    <property type="match status" value="1"/>
</dbReference>
<dbReference type="STRING" id="573413.Spirs_0460"/>
<gene>
    <name evidence="6" type="ordered locus">Spirs_0460</name>
</gene>
<dbReference type="OrthoDB" id="370112at2"/>
<dbReference type="HOGENOM" id="CLU_117643_0_0_12"/>
<proteinExistence type="predicted"/>
<keyword evidence="5" id="KW-0732">Signal</keyword>
<feature type="repeat" description="TPR" evidence="3">
    <location>
        <begin position="60"/>
        <end position="93"/>
    </location>
</feature>
<evidence type="ECO:0000256" key="1">
    <source>
        <dbReference type="ARBA" id="ARBA00022737"/>
    </source>
</evidence>
<sequence length="196" mass="22875">MAKKIMRLVLLFSLLWLLTACDSPETHLAVLQGNYAFARGEYHEATFKYLQALDFERWKSRVHYNLGNVYHELGEDDAALQEWELAFSDQDKELSFRIAFNQGVLFFGQGHYQEAYDAFRRALTVHPASVDAKINLEHALRKISRKRQEQQTESPQAALPEAKGESERILDYVRRNESFTWSSAPEADHHKEEQQW</sequence>
<dbReference type="AlphaFoldDB" id="E1RB77"/>
<evidence type="ECO:0000313" key="6">
    <source>
        <dbReference type="EMBL" id="ADK79607.1"/>
    </source>
</evidence>